<dbReference type="EC" id="3.4.16.4" evidence="5"/>
<dbReference type="InterPro" id="IPR012338">
    <property type="entry name" value="Beta-lactam/transpept-like"/>
</dbReference>
<dbReference type="SUPFAM" id="SSF56601">
    <property type="entry name" value="beta-lactamase/transpeptidase-like"/>
    <property type="match status" value="1"/>
</dbReference>
<feature type="transmembrane region" description="Helical" evidence="2">
    <location>
        <begin position="445"/>
        <end position="464"/>
    </location>
</feature>
<dbReference type="OMA" id="SYANANY"/>
<accession>A0A6N3FP98</accession>
<dbReference type="Gene3D" id="3.40.710.10">
    <property type="entry name" value="DD-peptidase/beta-lactamase superfamily"/>
    <property type="match status" value="1"/>
</dbReference>
<dbReference type="PANTHER" id="PTHR43283:SF18">
    <property type="match status" value="1"/>
</dbReference>
<keyword evidence="5" id="KW-0645">Protease</keyword>
<dbReference type="InterPro" id="IPR050789">
    <property type="entry name" value="Diverse_Enzym_Activities"/>
</dbReference>
<organism evidence="5">
    <name type="scientific">Eggerthella lenta</name>
    <name type="common">Eubacterium lentum</name>
    <dbReference type="NCBI Taxonomy" id="84112"/>
    <lineage>
        <taxon>Bacteria</taxon>
        <taxon>Bacillati</taxon>
        <taxon>Actinomycetota</taxon>
        <taxon>Coriobacteriia</taxon>
        <taxon>Eggerthellales</taxon>
        <taxon>Eggerthellaceae</taxon>
        <taxon>Eggerthella</taxon>
    </lineage>
</organism>
<keyword evidence="2" id="KW-0472">Membrane</keyword>
<dbReference type="InterPro" id="IPR001466">
    <property type="entry name" value="Beta-lactam-related"/>
</dbReference>
<feature type="chain" id="PRO_5026753704" evidence="3">
    <location>
        <begin position="35"/>
        <end position="560"/>
    </location>
</feature>
<protein>
    <submittedName>
        <fullName evidence="5">D-alanyl-D-alanine carboxypeptidase</fullName>
        <ecNumber evidence="5">3.4.16.4</ecNumber>
    </submittedName>
</protein>
<evidence type="ECO:0000256" key="1">
    <source>
        <dbReference type="SAM" id="MobiDB-lite"/>
    </source>
</evidence>
<feature type="transmembrane region" description="Helical" evidence="2">
    <location>
        <begin position="488"/>
        <end position="512"/>
    </location>
</feature>
<evidence type="ECO:0000313" key="5">
    <source>
        <dbReference type="EMBL" id="VYU53363.1"/>
    </source>
</evidence>
<evidence type="ECO:0000256" key="2">
    <source>
        <dbReference type="SAM" id="Phobius"/>
    </source>
</evidence>
<feature type="domain" description="Beta-lactamase-related" evidence="4">
    <location>
        <begin position="117"/>
        <end position="405"/>
    </location>
</feature>
<feature type="transmembrane region" description="Helical" evidence="2">
    <location>
        <begin position="524"/>
        <end position="549"/>
    </location>
</feature>
<dbReference type="PROSITE" id="PS51257">
    <property type="entry name" value="PROKAR_LIPOPROTEIN"/>
    <property type="match status" value="1"/>
</dbReference>
<evidence type="ECO:0000259" key="4">
    <source>
        <dbReference type="Pfam" id="PF00144"/>
    </source>
</evidence>
<dbReference type="AlphaFoldDB" id="A0A6N3FP98"/>
<dbReference type="Pfam" id="PF00144">
    <property type="entry name" value="Beta-lactamase"/>
    <property type="match status" value="1"/>
</dbReference>
<proteinExistence type="predicted"/>
<keyword evidence="2" id="KW-1133">Transmembrane helix</keyword>
<dbReference type="PANTHER" id="PTHR43283">
    <property type="entry name" value="BETA-LACTAMASE-RELATED"/>
    <property type="match status" value="1"/>
</dbReference>
<feature type="region of interest" description="Disordered" evidence="1">
    <location>
        <begin position="45"/>
        <end position="99"/>
    </location>
</feature>
<keyword evidence="3" id="KW-0732">Signal</keyword>
<sequence length="560" mass="58165">MGRRSERPTCGIVAAAVAAALAACALLLPSCASGEATVLPLAGGEAAVSEDGAASEAESGGATEAKASDDPEDPGDAEASAADLDEADEGASPEGLEPTGDELAARMDAYLAANFPRAGAPGLAVAVVDAGGVRYLRTFGDCPDADAPFVVGSLSKSFTAVAVMQLVEQGAVDLDAPASRYAPGYDVPDEVTVRSLLNQTSGFGAYDSLAEAADGELGETFGAFSYANANYDLLGRVVEGASGEDYARYLDEHVLEPLGMASTTADPARAEALGMVPGHRDWFGLPVADGFRHAQGDGAWGGPASGYVASSVRDMASYLRMYLNGGMGGDGARVLSADSVRRMFLDRVPDPEGDTYYGMGWTSFSWDDGELVLSHDGQVENYTASMCLLPERGIGIVALSDANDNAGGNIRFFDLVGGVVSVAIGGTGQPMDDAWTWAWRQRVDVLYASALLLAVSPLLLTGRWRRRLSAACRGGVAPIVRARSLRMLLVRGVLLHVALPACILALPFVWGVPWRDLLTFSPDVSTVLLASAGLLVVAGAVRLAAAVTLRNDEPPPSIMR</sequence>
<evidence type="ECO:0000256" key="3">
    <source>
        <dbReference type="SAM" id="SignalP"/>
    </source>
</evidence>
<dbReference type="RefSeq" id="WP_015760791.1">
    <property type="nucleotide sequence ID" value="NZ_AP025575.1"/>
</dbReference>
<keyword evidence="5" id="KW-0121">Carboxypeptidase</keyword>
<gene>
    <name evidence="5" type="ORF">ELLFYP107_00817</name>
</gene>
<dbReference type="EMBL" id="CACRTT010000032">
    <property type="protein sequence ID" value="VYU53363.1"/>
    <property type="molecule type" value="Genomic_DNA"/>
</dbReference>
<feature type="signal peptide" evidence="3">
    <location>
        <begin position="1"/>
        <end position="34"/>
    </location>
</feature>
<keyword evidence="2" id="KW-0812">Transmembrane</keyword>
<reference evidence="5" key="1">
    <citation type="submission" date="2019-11" db="EMBL/GenBank/DDBJ databases">
        <authorList>
            <person name="Feng L."/>
        </authorList>
    </citation>
    <scope>NUCLEOTIDE SEQUENCE</scope>
    <source>
        <strain evidence="5">ElentaLFYP107</strain>
    </source>
</reference>
<dbReference type="GO" id="GO:0009002">
    <property type="term" value="F:serine-type D-Ala-D-Ala carboxypeptidase activity"/>
    <property type="evidence" value="ECO:0007669"/>
    <property type="project" value="UniProtKB-EC"/>
</dbReference>
<keyword evidence="5" id="KW-0378">Hydrolase</keyword>
<name>A0A6N3FP98_EGGLN</name>
<feature type="compositionally biased region" description="Low complexity" evidence="1">
    <location>
        <begin position="45"/>
        <end position="65"/>
    </location>
</feature>